<dbReference type="InterPro" id="IPR037185">
    <property type="entry name" value="EmrE-like"/>
</dbReference>
<feature type="transmembrane region" description="Helical" evidence="8">
    <location>
        <begin position="6"/>
        <end position="24"/>
    </location>
</feature>
<evidence type="ECO:0000256" key="3">
    <source>
        <dbReference type="ARBA" id="ARBA00022475"/>
    </source>
</evidence>
<dbReference type="Proteomes" id="UP000075418">
    <property type="component" value="Unassembled WGS sequence"/>
</dbReference>
<dbReference type="RefSeq" id="WP_061853525.1">
    <property type="nucleotide sequence ID" value="NZ_BKAQ01000013.1"/>
</dbReference>
<dbReference type="OrthoDB" id="21828at2"/>
<keyword evidence="4 7" id="KW-0812">Transmembrane</keyword>
<protein>
    <submittedName>
        <fullName evidence="11">Multidrug resistance protein SMR</fullName>
    </submittedName>
    <submittedName>
        <fullName evidence="9">QacE family quaternary ammonium compound efflux SMR transporter</fullName>
    </submittedName>
</protein>
<reference evidence="9 13" key="2">
    <citation type="submission" date="2019-07" db="EMBL/GenBank/DDBJ databases">
        <title>Whole genome shotgun sequence of Staphylococcus kloosii NBRC 109624.</title>
        <authorList>
            <person name="Hosoyama A."/>
            <person name="Uohara A."/>
            <person name="Ohji S."/>
            <person name="Ichikawa N."/>
        </authorList>
    </citation>
    <scope>NUCLEOTIDE SEQUENCE [LARGE SCALE GENOMIC DNA]</scope>
    <source>
        <strain evidence="9 13">NBRC 109624</strain>
    </source>
</reference>
<keyword evidence="3" id="KW-1003">Cell membrane</keyword>
<keyword evidence="13" id="KW-1185">Reference proteome</keyword>
<dbReference type="KEGG" id="skl:C7J89_04595"/>
<evidence type="ECO:0000256" key="1">
    <source>
        <dbReference type="ARBA" id="ARBA00004651"/>
    </source>
</evidence>
<feature type="transmembrane region" description="Helical" evidence="8">
    <location>
        <begin position="31"/>
        <end position="53"/>
    </location>
</feature>
<evidence type="ECO:0000313" key="11">
    <source>
        <dbReference type="EMBL" id="KYH13295.1"/>
    </source>
</evidence>
<accession>A0A2T4RFK0</accession>
<evidence type="ECO:0000256" key="2">
    <source>
        <dbReference type="ARBA" id="ARBA00022448"/>
    </source>
</evidence>
<dbReference type="InterPro" id="IPR000390">
    <property type="entry name" value="Small_drug/metabolite_transptr"/>
</dbReference>
<name>A0A151A222_9STAP</name>
<dbReference type="GO" id="GO:0022857">
    <property type="term" value="F:transmembrane transporter activity"/>
    <property type="evidence" value="ECO:0007669"/>
    <property type="project" value="InterPro"/>
</dbReference>
<dbReference type="PANTHER" id="PTHR30561">
    <property type="entry name" value="SMR FAMILY PROTON-DEPENDENT DRUG EFFLUX TRANSPORTER SUGE"/>
    <property type="match status" value="1"/>
</dbReference>
<reference evidence="10" key="4">
    <citation type="submission" date="2021-09" db="EMBL/GenBank/DDBJ databases">
        <authorList>
            <person name="Gilroy R."/>
        </authorList>
    </citation>
    <scope>NUCLEOTIDE SEQUENCE</scope>
    <source>
        <strain evidence="10">CHK149-3286</strain>
    </source>
</reference>
<evidence type="ECO:0000256" key="5">
    <source>
        <dbReference type="ARBA" id="ARBA00022989"/>
    </source>
</evidence>
<dbReference type="Gene3D" id="1.10.3730.20">
    <property type="match status" value="1"/>
</dbReference>
<evidence type="ECO:0000313" key="13">
    <source>
        <dbReference type="Proteomes" id="UP000321040"/>
    </source>
</evidence>
<dbReference type="Proteomes" id="UP000706163">
    <property type="component" value="Unassembled WGS sequence"/>
</dbReference>
<dbReference type="EMBL" id="BKAQ01000013">
    <property type="protein sequence ID" value="GEP82514.1"/>
    <property type="molecule type" value="Genomic_DNA"/>
</dbReference>
<feature type="transmembrane region" description="Helical" evidence="8">
    <location>
        <begin position="59"/>
        <end position="78"/>
    </location>
</feature>
<proteinExistence type="inferred from homology"/>
<evidence type="ECO:0000256" key="8">
    <source>
        <dbReference type="SAM" id="Phobius"/>
    </source>
</evidence>
<sequence length="104" mass="11048">MAWLILVAAGCMEIVGVIILNELTKRNSKSLIVALAIAFICSFSTLKVAMLHIPMGTAYSVWSGIGTGGGTIVGMLFYKESKSIARIFFIGLIIVAVIGLKLIS</sequence>
<dbReference type="InterPro" id="IPR045324">
    <property type="entry name" value="Small_multidrug_res"/>
</dbReference>
<reference evidence="10" key="3">
    <citation type="journal article" date="2021" name="PeerJ">
        <title>Extensive microbial diversity within the chicken gut microbiome revealed by metagenomics and culture.</title>
        <authorList>
            <person name="Gilroy R."/>
            <person name="Ravi A."/>
            <person name="Getino M."/>
            <person name="Pursley I."/>
            <person name="Horton D.L."/>
            <person name="Alikhan N.F."/>
            <person name="Baker D."/>
            <person name="Gharbi K."/>
            <person name="Hall N."/>
            <person name="Watson M."/>
            <person name="Adriaenssens E.M."/>
            <person name="Foster-Nyarko E."/>
            <person name="Jarju S."/>
            <person name="Secka A."/>
            <person name="Antonio M."/>
            <person name="Oren A."/>
            <person name="Chaudhuri R.R."/>
            <person name="La Ragione R."/>
            <person name="Hildebrand F."/>
            <person name="Pallen M.J."/>
        </authorList>
    </citation>
    <scope>NUCLEOTIDE SEQUENCE</scope>
    <source>
        <strain evidence="10">CHK149-3286</strain>
    </source>
</reference>
<accession>A0A151A222</accession>
<dbReference type="PANTHER" id="PTHR30561:SF0">
    <property type="entry name" value="GUANIDINIUM EXPORTER"/>
    <property type="match status" value="1"/>
</dbReference>
<dbReference type="AlphaFoldDB" id="A0A151A222"/>
<evidence type="ECO:0000256" key="7">
    <source>
        <dbReference type="RuleBase" id="RU003942"/>
    </source>
</evidence>
<keyword evidence="2" id="KW-0813">Transport</keyword>
<comment type="caution">
    <text evidence="11">The sequence shown here is derived from an EMBL/GenBank/DDBJ whole genome shotgun (WGS) entry which is preliminary data.</text>
</comment>
<dbReference type="GeneID" id="69904607"/>
<dbReference type="Pfam" id="PF00893">
    <property type="entry name" value="Multi_Drug_Res"/>
    <property type="match status" value="1"/>
</dbReference>
<evidence type="ECO:0000313" key="12">
    <source>
        <dbReference type="Proteomes" id="UP000075418"/>
    </source>
</evidence>
<keyword evidence="5 8" id="KW-1133">Transmembrane helix</keyword>
<keyword evidence="6 8" id="KW-0472">Membrane</keyword>
<dbReference type="SUPFAM" id="SSF103481">
    <property type="entry name" value="Multidrug resistance efflux transporter EmrE"/>
    <property type="match status" value="1"/>
</dbReference>
<dbReference type="EMBL" id="DYVT01000076">
    <property type="protein sequence ID" value="HJF68015.1"/>
    <property type="molecule type" value="Genomic_DNA"/>
</dbReference>
<dbReference type="EMBL" id="LUGM01000002">
    <property type="protein sequence ID" value="KYH13295.1"/>
    <property type="molecule type" value="Genomic_DNA"/>
</dbReference>
<evidence type="ECO:0000313" key="9">
    <source>
        <dbReference type="EMBL" id="GEP82514.1"/>
    </source>
</evidence>
<evidence type="ECO:0000313" key="10">
    <source>
        <dbReference type="EMBL" id="HJF68015.1"/>
    </source>
</evidence>
<gene>
    <name evidence="11" type="ORF">A0131_00515</name>
    <name evidence="10" type="ORF">K8V85_06855</name>
    <name evidence="9" type="ORF">SKL01_16920</name>
</gene>
<feature type="transmembrane region" description="Helical" evidence="8">
    <location>
        <begin position="85"/>
        <end position="103"/>
    </location>
</feature>
<evidence type="ECO:0000256" key="4">
    <source>
        <dbReference type="ARBA" id="ARBA00022692"/>
    </source>
</evidence>
<dbReference type="Proteomes" id="UP000321040">
    <property type="component" value="Unassembled WGS sequence"/>
</dbReference>
<organism evidence="11 12">
    <name type="scientific">Staphylococcus kloosii</name>
    <dbReference type="NCBI Taxonomy" id="29384"/>
    <lineage>
        <taxon>Bacteria</taxon>
        <taxon>Bacillati</taxon>
        <taxon>Bacillota</taxon>
        <taxon>Bacilli</taxon>
        <taxon>Bacillales</taxon>
        <taxon>Staphylococcaceae</taxon>
        <taxon>Staphylococcus</taxon>
    </lineage>
</organism>
<dbReference type="GO" id="GO:0005886">
    <property type="term" value="C:plasma membrane"/>
    <property type="evidence" value="ECO:0007669"/>
    <property type="project" value="UniProtKB-SubCell"/>
</dbReference>
<comment type="similarity">
    <text evidence="7">Belongs to the drug/metabolite transporter (DMT) superfamily. Small multidrug resistance (SMR) (TC 2.A.7.1) family.</text>
</comment>
<reference evidence="11 12" key="1">
    <citation type="submission" date="2016-02" db="EMBL/GenBank/DDBJ databases">
        <title>Draft genome sequence of hydrocarbon degrading Staphylococcus saprophyticus Strain CNV2, isolated from crude-oil contaminated soil from Noonmati Oil Refinery, Guwahati, Assam, India.</title>
        <authorList>
            <person name="Mukherjee A."/>
            <person name="Chettri B."/>
            <person name="Langpoklakpam J."/>
            <person name="Singh A.K."/>
            <person name="Chattopadhyay D.J."/>
        </authorList>
    </citation>
    <scope>NUCLEOTIDE SEQUENCE [LARGE SCALE GENOMIC DNA]</scope>
    <source>
        <strain evidence="11 12">CNV2</strain>
    </source>
</reference>
<comment type="subcellular location">
    <subcellularLocation>
        <location evidence="1 7">Cell membrane</location>
        <topology evidence="1 7">Multi-pass membrane protein</topology>
    </subcellularLocation>
</comment>
<evidence type="ECO:0000256" key="6">
    <source>
        <dbReference type="ARBA" id="ARBA00023136"/>
    </source>
</evidence>